<dbReference type="InterPro" id="IPR036873">
    <property type="entry name" value="Rhodanese-like_dom_sf"/>
</dbReference>
<comment type="catalytic activity">
    <reaction evidence="5">
        <text>2-oxo-3-sulfanylpropanoate + [thioredoxin]-dithiol = [thioredoxin]-disulfide + hydrogen sulfide + pyruvate + H(+)</text>
        <dbReference type="Rhea" id="RHEA:21740"/>
        <dbReference type="Rhea" id="RHEA-COMP:10698"/>
        <dbReference type="Rhea" id="RHEA-COMP:10700"/>
        <dbReference type="ChEBI" id="CHEBI:15361"/>
        <dbReference type="ChEBI" id="CHEBI:15378"/>
        <dbReference type="ChEBI" id="CHEBI:29919"/>
        <dbReference type="ChEBI" id="CHEBI:29950"/>
        <dbReference type="ChEBI" id="CHEBI:50058"/>
        <dbReference type="ChEBI" id="CHEBI:57678"/>
        <dbReference type="EC" id="2.8.1.2"/>
    </reaction>
    <physiologicalReaction direction="left-to-right" evidence="5">
        <dbReference type="Rhea" id="RHEA:21741"/>
    </physiologicalReaction>
</comment>
<evidence type="ECO:0000256" key="2">
    <source>
        <dbReference type="ARBA" id="ARBA00022490"/>
    </source>
</evidence>
<feature type="domain" description="Rhodanese" evidence="7">
    <location>
        <begin position="165"/>
        <end position="274"/>
    </location>
</feature>
<dbReference type="GO" id="GO:0016784">
    <property type="term" value="F:3-mercaptopyruvate sulfurtransferase activity"/>
    <property type="evidence" value="ECO:0007669"/>
    <property type="project" value="UniProtKB-EC"/>
</dbReference>
<keyword evidence="8" id="KW-0670">Pyruvate</keyword>
<feature type="domain" description="Rhodanese" evidence="7">
    <location>
        <begin position="18"/>
        <end position="137"/>
    </location>
</feature>
<dbReference type="SUPFAM" id="SSF52821">
    <property type="entry name" value="Rhodanese/Cell cycle control phosphatase"/>
    <property type="match status" value="2"/>
</dbReference>
<keyword evidence="4" id="KW-0677">Repeat</keyword>
<dbReference type="PROSITE" id="PS00380">
    <property type="entry name" value="RHODANESE_1"/>
    <property type="match status" value="1"/>
</dbReference>
<name>A0A377N8R9_9GAMM</name>
<evidence type="ECO:0000256" key="5">
    <source>
        <dbReference type="ARBA" id="ARBA00051793"/>
    </source>
</evidence>
<dbReference type="Gene3D" id="3.40.250.10">
    <property type="entry name" value="Rhodanese-like domain"/>
    <property type="match status" value="2"/>
</dbReference>
<dbReference type="FunFam" id="3.40.250.10:FF:000015">
    <property type="entry name" value="Sulfurtransferase"/>
    <property type="match status" value="1"/>
</dbReference>
<dbReference type="CDD" id="cd01448">
    <property type="entry name" value="TST_Repeat_1"/>
    <property type="match status" value="1"/>
</dbReference>
<keyword evidence="2" id="KW-0963">Cytoplasm</keyword>
<evidence type="ECO:0000256" key="6">
    <source>
        <dbReference type="RuleBase" id="RU000507"/>
    </source>
</evidence>
<dbReference type="InterPro" id="IPR045078">
    <property type="entry name" value="TST/MPST-like"/>
</dbReference>
<evidence type="ECO:0000313" key="8">
    <source>
        <dbReference type="EMBL" id="STQ43355.1"/>
    </source>
</evidence>
<dbReference type="EMBL" id="UGGO01000001">
    <property type="protein sequence ID" value="STQ43355.1"/>
    <property type="molecule type" value="Genomic_DNA"/>
</dbReference>
<keyword evidence="3 6" id="KW-0808">Transferase</keyword>
<evidence type="ECO:0000256" key="1">
    <source>
        <dbReference type="ARBA" id="ARBA00004496"/>
    </source>
</evidence>
<reference evidence="8 9" key="1">
    <citation type="submission" date="2018-06" db="EMBL/GenBank/DDBJ databases">
        <authorList>
            <consortium name="Pathogen Informatics"/>
            <person name="Doyle S."/>
        </authorList>
    </citation>
    <scope>NUCLEOTIDE SEQUENCE [LARGE SCALE GENOMIC DNA]</scope>
    <source>
        <strain evidence="8 9">NCTC12157</strain>
    </source>
</reference>
<dbReference type="FunFam" id="3.40.250.10:FF:000001">
    <property type="entry name" value="Sulfurtransferase"/>
    <property type="match status" value="1"/>
</dbReference>
<dbReference type="PANTHER" id="PTHR11364">
    <property type="entry name" value="THIOSULFATE SULFERTANSFERASE"/>
    <property type="match status" value="1"/>
</dbReference>
<comment type="subcellular location">
    <subcellularLocation>
        <location evidence="1">Cytoplasm</location>
    </subcellularLocation>
</comment>
<protein>
    <recommendedName>
        <fullName evidence="6">Sulfurtransferase</fullName>
    </recommendedName>
</protein>
<evidence type="ECO:0000313" key="9">
    <source>
        <dbReference type="Proteomes" id="UP000254304"/>
    </source>
</evidence>
<dbReference type="CDD" id="cd01449">
    <property type="entry name" value="TST_Repeat_2"/>
    <property type="match status" value="1"/>
</dbReference>
<dbReference type="GO" id="GO:0004792">
    <property type="term" value="F:thiosulfate-cyanide sulfurtransferase activity"/>
    <property type="evidence" value="ECO:0007669"/>
    <property type="project" value="InterPro"/>
</dbReference>
<dbReference type="PANTHER" id="PTHR11364:SF27">
    <property type="entry name" value="SULFURTRANSFERASE"/>
    <property type="match status" value="1"/>
</dbReference>
<dbReference type="Pfam" id="PF00581">
    <property type="entry name" value="Rhodanese"/>
    <property type="match status" value="2"/>
</dbReference>
<proteinExistence type="predicted"/>
<organism evidence="8 9">
    <name type="scientific">Ewingella americana</name>
    <dbReference type="NCBI Taxonomy" id="41202"/>
    <lineage>
        <taxon>Bacteria</taxon>
        <taxon>Pseudomonadati</taxon>
        <taxon>Pseudomonadota</taxon>
        <taxon>Gammaproteobacteria</taxon>
        <taxon>Enterobacterales</taxon>
        <taxon>Yersiniaceae</taxon>
        <taxon>Ewingella</taxon>
    </lineage>
</organism>
<dbReference type="InterPro" id="IPR001763">
    <property type="entry name" value="Rhodanese-like_dom"/>
</dbReference>
<dbReference type="PROSITE" id="PS50206">
    <property type="entry name" value="RHODANESE_3"/>
    <property type="match status" value="2"/>
</dbReference>
<dbReference type="Proteomes" id="UP000254304">
    <property type="component" value="Unassembled WGS sequence"/>
</dbReference>
<dbReference type="NCBIfam" id="NF008557">
    <property type="entry name" value="PRK11493.1"/>
    <property type="match status" value="1"/>
</dbReference>
<dbReference type="GO" id="GO:0005737">
    <property type="term" value="C:cytoplasm"/>
    <property type="evidence" value="ECO:0007669"/>
    <property type="project" value="UniProtKB-SubCell"/>
</dbReference>
<dbReference type="PROSITE" id="PS00683">
    <property type="entry name" value="RHODANESE_2"/>
    <property type="match status" value="1"/>
</dbReference>
<accession>A0A377N8R9</accession>
<evidence type="ECO:0000256" key="4">
    <source>
        <dbReference type="ARBA" id="ARBA00022737"/>
    </source>
</evidence>
<dbReference type="SMART" id="SM00450">
    <property type="entry name" value="RHOD"/>
    <property type="match status" value="2"/>
</dbReference>
<sequence>MSSSAHTVSTEWLAKNLNAPDVVIIDCSKSKPGITPPIDFHGKYLESHIPGAIYVEVDSISDCTTGLPHMMPTAEEFAASMSRLGVADTQTIILYDEGDLFSAPRVWWMLTSFGAKTVRVLDGGFNAWKAEGRPTQSGEIARVPSTFNAKLIRPVVVNSQQVLDSLGKVQIIDARSLGRFKAEQPEPRPGLHGGHIPGSLSVPFTELTQNGHLKSPQELKATFERLGVDLNKPVITSCGSGVTAAALAFGLDSLGVKEVMLYDGSWAEWGSIDEDYPSKLTKPWFWLQ</sequence>
<evidence type="ECO:0000259" key="7">
    <source>
        <dbReference type="PROSITE" id="PS50206"/>
    </source>
</evidence>
<dbReference type="AlphaFoldDB" id="A0A377N8R9"/>
<dbReference type="InterPro" id="IPR001307">
    <property type="entry name" value="Thiosulphate_STrfase_CS"/>
</dbReference>
<evidence type="ECO:0000256" key="3">
    <source>
        <dbReference type="ARBA" id="ARBA00022679"/>
    </source>
</evidence>
<gene>
    <name evidence="8" type="primary">sseA</name>
    <name evidence="8" type="ORF">NCTC12157_01043</name>
</gene>